<dbReference type="PANTHER" id="PTHR43784:SF2">
    <property type="entry name" value="GDSL-LIKE LIPASE_ACYLHYDROLASE, PUTATIVE (AFU_ORTHOLOGUE AFUA_2G00820)-RELATED"/>
    <property type="match status" value="1"/>
</dbReference>
<dbReference type="RefSeq" id="WP_116573990.1">
    <property type="nucleotide sequence ID" value="NZ_QDGZ01000010.1"/>
</dbReference>
<dbReference type="InterPro" id="IPR053140">
    <property type="entry name" value="GDSL_Rv0518-like"/>
</dbReference>
<name>A0A2T8F5S8_9ACTN</name>
<dbReference type="Proteomes" id="UP000246018">
    <property type="component" value="Unassembled WGS sequence"/>
</dbReference>
<dbReference type="PANTHER" id="PTHR43784">
    <property type="entry name" value="GDSL-LIKE LIPASE/ACYLHYDROLASE, PUTATIVE (AFU_ORTHOLOGUE AFUA_2G00820)-RELATED"/>
    <property type="match status" value="1"/>
</dbReference>
<feature type="domain" description="SGNH hydrolase-type esterase" evidence="1">
    <location>
        <begin position="10"/>
        <end position="184"/>
    </location>
</feature>
<dbReference type="Pfam" id="PF13472">
    <property type="entry name" value="Lipase_GDSL_2"/>
    <property type="match status" value="1"/>
</dbReference>
<sequence length="279" mass="30088">MQSGTLRFTALGDSITLGIGDKQAGSFRGWARLLADAMSTAYAVDFSNLSVAGATAGSLLREQVPLALEHPPQLASLIVGINDTMRSTWDPAGVRRDVLAAADALAGTGATLMTARFHDHPSMLRLPARVRRAFSSRIALVNDAYDEVVARHGGLRVDLAHCPEVFTRDYWACDRVHPAEGGHRMFARRWAAVLAAEGLVFTPPPAETDTPYVPGLRTDLAWLVVEGLPWFGRRAGDLATWAVRMAWVESQRARRAQSAAPVIAMPEQPGLTAVTRVGA</sequence>
<dbReference type="CDD" id="cd01832">
    <property type="entry name" value="SGNH_hydrolase_like_1"/>
    <property type="match status" value="1"/>
</dbReference>
<gene>
    <name evidence="2" type="ORF">DDE18_19805</name>
</gene>
<dbReference type="EMBL" id="QDGZ01000010">
    <property type="protein sequence ID" value="PVG81064.1"/>
    <property type="molecule type" value="Genomic_DNA"/>
</dbReference>
<evidence type="ECO:0000313" key="3">
    <source>
        <dbReference type="Proteomes" id="UP000246018"/>
    </source>
</evidence>
<reference evidence="2 3" key="1">
    <citation type="submission" date="2018-04" db="EMBL/GenBank/DDBJ databases">
        <title>Genome of Nocardioides gansuensis WSJ-1.</title>
        <authorList>
            <person name="Wu S."/>
            <person name="Wang G."/>
        </authorList>
    </citation>
    <scope>NUCLEOTIDE SEQUENCE [LARGE SCALE GENOMIC DNA]</scope>
    <source>
        <strain evidence="2 3">WSJ-1</strain>
    </source>
</reference>
<proteinExistence type="predicted"/>
<dbReference type="AlphaFoldDB" id="A0A2T8F5S8"/>
<dbReference type="InterPro" id="IPR036514">
    <property type="entry name" value="SGNH_hydro_sf"/>
</dbReference>
<dbReference type="Gene3D" id="3.40.50.1110">
    <property type="entry name" value="SGNH hydrolase"/>
    <property type="match status" value="1"/>
</dbReference>
<organism evidence="2 3">
    <name type="scientific">Nocardioides gansuensis</name>
    <dbReference type="NCBI Taxonomy" id="2138300"/>
    <lineage>
        <taxon>Bacteria</taxon>
        <taxon>Bacillati</taxon>
        <taxon>Actinomycetota</taxon>
        <taxon>Actinomycetes</taxon>
        <taxon>Propionibacteriales</taxon>
        <taxon>Nocardioidaceae</taxon>
        <taxon>Nocardioides</taxon>
    </lineage>
</organism>
<dbReference type="SUPFAM" id="SSF52266">
    <property type="entry name" value="SGNH hydrolase"/>
    <property type="match status" value="1"/>
</dbReference>
<evidence type="ECO:0000259" key="1">
    <source>
        <dbReference type="Pfam" id="PF13472"/>
    </source>
</evidence>
<dbReference type="OrthoDB" id="3465773at2"/>
<evidence type="ECO:0000313" key="2">
    <source>
        <dbReference type="EMBL" id="PVG81064.1"/>
    </source>
</evidence>
<keyword evidence="3" id="KW-1185">Reference proteome</keyword>
<accession>A0A2T8F5S8</accession>
<dbReference type="InterPro" id="IPR013830">
    <property type="entry name" value="SGNH_hydro"/>
</dbReference>
<comment type="caution">
    <text evidence="2">The sequence shown here is derived from an EMBL/GenBank/DDBJ whole genome shotgun (WGS) entry which is preliminary data.</text>
</comment>
<protein>
    <submittedName>
        <fullName evidence="2">GDSL family lipase</fullName>
    </submittedName>
</protein>